<accession>A0A2A4T3Q0</accession>
<evidence type="ECO:0000256" key="5">
    <source>
        <dbReference type="ARBA" id="ARBA00022692"/>
    </source>
</evidence>
<feature type="transmembrane region" description="Helical" evidence="8">
    <location>
        <begin position="60"/>
        <end position="78"/>
    </location>
</feature>
<feature type="transmembrane region" description="Helical" evidence="8">
    <location>
        <begin position="354"/>
        <end position="377"/>
    </location>
</feature>
<evidence type="ECO:0000256" key="2">
    <source>
        <dbReference type="ARBA" id="ARBA00005658"/>
    </source>
</evidence>
<keyword evidence="7 8" id="KW-0472">Membrane</keyword>
<feature type="transmembrane region" description="Helical" evidence="8">
    <location>
        <begin position="324"/>
        <end position="342"/>
    </location>
</feature>
<evidence type="ECO:0000256" key="4">
    <source>
        <dbReference type="ARBA" id="ARBA00022475"/>
    </source>
</evidence>
<proteinExistence type="inferred from homology"/>
<feature type="transmembrane region" description="Helical" evidence="8">
    <location>
        <begin position="477"/>
        <end position="497"/>
    </location>
</feature>
<dbReference type="AlphaFoldDB" id="A0A2A4T3Q0"/>
<dbReference type="Pfam" id="PF02028">
    <property type="entry name" value="BCCT"/>
    <property type="match status" value="1"/>
</dbReference>
<evidence type="ECO:0000256" key="8">
    <source>
        <dbReference type="SAM" id="Phobius"/>
    </source>
</evidence>
<keyword evidence="6 8" id="KW-1133">Transmembrane helix</keyword>
<feature type="transmembrane region" description="Helical" evidence="8">
    <location>
        <begin position="269"/>
        <end position="289"/>
    </location>
</feature>
<feature type="transmembrane region" description="Helical" evidence="8">
    <location>
        <begin position="21"/>
        <end position="40"/>
    </location>
</feature>
<feature type="transmembrane region" description="Helical" evidence="8">
    <location>
        <begin position="406"/>
        <end position="425"/>
    </location>
</feature>
<dbReference type="PANTHER" id="PTHR30047">
    <property type="entry name" value="HIGH-AFFINITY CHOLINE TRANSPORT PROTEIN-RELATED"/>
    <property type="match status" value="1"/>
</dbReference>
<comment type="caution">
    <text evidence="9">The sequence shown here is derived from an EMBL/GenBank/DDBJ whole genome shotgun (WGS) entry which is preliminary data.</text>
</comment>
<name>A0A2A4T3Q0_9DELT</name>
<evidence type="ECO:0000256" key="7">
    <source>
        <dbReference type="ARBA" id="ARBA00023136"/>
    </source>
</evidence>
<reference evidence="10" key="1">
    <citation type="submission" date="2017-08" db="EMBL/GenBank/DDBJ databases">
        <title>A dynamic microbial community with high functional redundancy inhabits the cold, oxic subseafloor aquifer.</title>
        <authorList>
            <person name="Tully B.J."/>
            <person name="Wheat C.G."/>
            <person name="Glazer B.T."/>
            <person name="Huber J.A."/>
        </authorList>
    </citation>
    <scope>NUCLEOTIDE SEQUENCE [LARGE SCALE GENOMIC DNA]</scope>
</reference>
<dbReference type="PANTHER" id="PTHR30047:SF7">
    <property type="entry name" value="HIGH-AFFINITY CHOLINE TRANSPORT PROTEIN"/>
    <property type="match status" value="1"/>
</dbReference>
<gene>
    <name evidence="9" type="ORF">COB67_07750</name>
</gene>
<feature type="transmembrane region" description="Helical" evidence="8">
    <location>
        <begin position="452"/>
        <end position="471"/>
    </location>
</feature>
<dbReference type="GO" id="GO:0022857">
    <property type="term" value="F:transmembrane transporter activity"/>
    <property type="evidence" value="ECO:0007669"/>
    <property type="project" value="InterPro"/>
</dbReference>
<dbReference type="GO" id="GO:0005886">
    <property type="term" value="C:plasma membrane"/>
    <property type="evidence" value="ECO:0007669"/>
    <property type="project" value="UniProtKB-SubCell"/>
</dbReference>
<keyword evidence="5 8" id="KW-0812">Transmembrane</keyword>
<comment type="similarity">
    <text evidence="2">Belongs to the BCCT transporter (TC 2.A.15) family.</text>
</comment>
<dbReference type="Proteomes" id="UP000218113">
    <property type="component" value="Unassembled WGS sequence"/>
</dbReference>
<feature type="transmembrane region" description="Helical" evidence="8">
    <location>
        <begin position="98"/>
        <end position="119"/>
    </location>
</feature>
<feature type="transmembrane region" description="Helical" evidence="8">
    <location>
        <begin position="238"/>
        <end position="257"/>
    </location>
</feature>
<feature type="transmembrane region" description="Helical" evidence="8">
    <location>
        <begin position="150"/>
        <end position="170"/>
    </location>
</feature>
<evidence type="ECO:0000256" key="6">
    <source>
        <dbReference type="ARBA" id="ARBA00022989"/>
    </source>
</evidence>
<comment type="subcellular location">
    <subcellularLocation>
        <location evidence="1">Cell membrane</location>
        <topology evidence="1">Multi-pass membrane protein</topology>
    </subcellularLocation>
</comment>
<dbReference type="InterPro" id="IPR000060">
    <property type="entry name" value="BCCT_transptr"/>
</dbReference>
<dbReference type="EMBL" id="NVSR01000049">
    <property type="protein sequence ID" value="PCI27775.1"/>
    <property type="molecule type" value="Genomic_DNA"/>
</dbReference>
<dbReference type="InterPro" id="IPR018093">
    <property type="entry name" value="BCCT_CS"/>
</dbReference>
<evidence type="ECO:0000313" key="9">
    <source>
        <dbReference type="EMBL" id="PCI27775.1"/>
    </source>
</evidence>
<dbReference type="PROSITE" id="PS01303">
    <property type="entry name" value="BCCT"/>
    <property type="match status" value="1"/>
</dbReference>
<evidence type="ECO:0000256" key="3">
    <source>
        <dbReference type="ARBA" id="ARBA00022448"/>
    </source>
</evidence>
<feature type="transmembrane region" description="Helical" evidence="8">
    <location>
        <begin position="190"/>
        <end position="218"/>
    </location>
</feature>
<protein>
    <submittedName>
        <fullName evidence="9">Choline transporter</fullName>
    </submittedName>
</protein>
<keyword evidence="4" id="KW-1003">Cell membrane</keyword>
<dbReference type="NCBIfam" id="TIGR00842">
    <property type="entry name" value="bcct"/>
    <property type="match status" value="1"/>
</dbReference>
<keyword evidence="3" id="KW-0813">Transport</keyword>
<evidence type="ECO:0000313" key="10">
    <source>
        <dbReference type="Proteomes" id="UP000218113"/>
    </source>
</evidence>
<sequence length="523" mass="57507">MNASTKNEEDPVTSLKIQPTVFWVSAGLAVLFVALSLFNVDQMAAFFGEIQSSLSIRAGWFYILSVNFFLLFTIYLLFSRFGTIRIGGPEAKPEFSSWAWFAMLFSAGMGIGLVFYSVAEPMYHYASPPMGTGKTIEAAKTAMNVTFFHWGLHAWAIYAIVGLSLAYFSFNKGLPLTIRSAFYPLLKERIYGPIGHTIDIIAVFATLFGLATSLGLGVQQVNAGLNYLFGIEINTTTQIILIALITCLAIVSVVLGLDKGVRRLSEINMVLALLLMLFVLFLGPTLFILDSLVQNVGSYFQQLLALSTWTEAYQESTWQHGWTIFYWAWWIAWSPFVGMFIARISKGRTVREFLIGVLLVPTLMTFVWLTVFGGAALHEELRGAGGIADAVGKNVSTALFVLLERFPFSSLTSLIGIIVIITFFVTSSDSGSLVVDTITSGGHPNPPARQKVFWAVMEGVIAAVLMLSGGLKALQAGSILTALPFTFVLLFMCYGLLKAFREEKPLQVAETANLHQERNLSVE</sequence>
<evidence type="ECO:0000256" key="1">
    <source>
        <dbReference type="ARBA" id="ARBA00004651"/>
    </source>
</evidence>
<organism evidence="9 10">
    <name type="scientific">SAR324 cluster bacterium</name>
    <dbReference type="NCBI Taxonomy" id="2024889"/>
    <lineage>
        <taxon>Bacteria</taxon>
        <taxon>Deltaproteobacteria</taxon>
        <taxon>SAR324 cluster</taxon>
    </lineage>
</organism>